<evidence type="ECO:0000313" key="3">
    <source>
        <dbReference type="Proteomes" id="UP001597534"/>
    </source>
</evidence>
<gene>
    <name evidence="2" type="ORF">ACFS5J_09265</name>
</gene>
<dbReference type="Proteomes" id="UP001597534">
    <property type="component" value="Unassembled WGS sequence"/>
</dbReference>
<dbReference type="RefSeq" id="WP_379811836.1">
    <property type="nucleotide sequence ID" value="NZ_JBHUPC010000013.1"/>
</dbReference>
<keyword evidence="1" id="KW-0732">Signal</keyword>
<feature type="chain" id="PRO_5046008925" evidence="1">
    <location>
        <begin position="22"/>
        <end position="326"/>
    </location>
</feature>
<comment type="caution">
    <text evidence="2">The sequence shown here is derived from an EMBL/GenBank/DDBJ whole genome shotgun (WGS) entry which is preliminary data.</text>
</comment>
<feature type="signal peptide" evidence="1">
    <location>
        <begin position="1"/>
        <end position="21"/>
    </location>
</feature>
<dbReference type="EMBL" id="JBHUPC010000013">
    <property type="protein sequence ID" value="MFD2892199.1"/>
    <property type="molecule type" value="Genomic_DNA"/>
</dbReference>
<evidence type="ECO:0000256" key="1">
    <source>
        <dbReference type="SAM" id="SignalP"/>
    </source>
</evidence>
<accession>A0ABW5YMF9</accession>
<proteinExistence type="predicted"/>
<sequence length="326" mass="36774">MKKILLLLCSALIMFSCQETASDKQAILTESNGKINNVSIIIDESLWAGEIGDTLRKKFAAPVDGLPQEEPLFSLNQYPTKIFEGFVRNSRNVIIVEKSNKTGFSSRANLYAKPQLVFSIVGRNNEEILSLIEAKATEITNAIKQGEIKENQLRIKKALTSDAKVRDAFGVSLKIGFGYKYDMVKDGFLWIRKEFTSGYNSILVYEVPINKIENDSSVIGNIIAMRDSIGKANIHGTLPNTWMITEEAYAPYLFDTTIEGRKTYLTKGTWELKNDFMAGPFVNYAIKDTKNNRFLVLEGFTYNPSKSKRDLVFELEAIIQSVKFLK</sequence>
<organism evidence="2 3">
    <name type="scientific">Flavobacterium chuncheonense</name>
    <dbReference type="NCBI Taxonomy" id="2026653"/>
    <lineage>
        <taxon>Bacteria</taxon>
        <taxon>Pseudomonadati</taxon>
        <taxon>Bacteroidota</taxon>
        <taxon>Flavobacteriia</taxon>
        <taxon>Flavobacteriales</taxon>
        <taxon>Flavobacteriaceae</taxon>
        <taxon>Flavobacterium</taxon>
    </lineage>
</organism>
<dbReference type="PROSITE" id="PS51257">
    <property type="entry name" value="PROKAR_LIPOPROTEIN"/>
    <property type="match status" value="1"/>
</dbReference>
<dbReference type="InterPro" id="IPR032286">
    <property type="entry name" value="DUF4837"/>
</dbReference>
<evidence type="ECO:0000313" key="2">
    <source>
        <dbReference type="EMBL" id="MFD2892199.1"/>
    </source>
</evidence>
<dbReference type="Pfam" id="PF16125">
    <property type="entry name" value="DUF4837"/>
    <property type="match status" value="1"/>
</dbReference>
<protein>
    <submittedName>
        <fullName evidence="2">DUF4837 family protein</fullName>
    </submittedName>
</protein>
<name>A0ABW5YMF9_9FLAO</name>
<reference evidence="3" key="1">
    <citation type="journal article" date="2019" name="Int. J. Syst. Evol. Microbiol.">
        <title>The Global Catalogue of Microorganisms (GCM) 10K type strain sequencing project: providing services to taxonomists for standard genome sequencing and annotation.</title>
        <authorList>
            <consortium name="The Broad Institute Genomics Platform"/>
            <consortium name="The Broad Institute Genome Sequencing Center for Infectious Disease"/>
            <person name="Wu L."/>
            <person name="Ma J."/>
        </authorList>
    </citation>
    <scope>NUCLEOTIDE SEQUENCE [LARGE SCALE GENOMIC DNA]</scope>
    <source>
        <strain evidence="3">KCTC 22671</strain>
    </source>
</reference>
<keyword evidence="3" id="KW-1185">Reference proteome</keyword>